<keyword evidence="1" id="KW-0472">Membrane</keyword>
<proteinExistence type="predicted"/>
<reference evidence="2 3" key="1">
    <citation type="journal article" date="2013" name="Curr. Biol.">
        <title>The Genome of the Foraminiferan Reticulomyxa filosa.</title>
        <authorList>
            <person name="Glockner G."/>
            <person name="Hulsmann N."/>
            <person name="Schleicher M."/>
            <person name="Noegel A.A."/>
            <person name="Eichinger L."/>
            <person name="Gallinger C."/>
            <person name="Pawlowski J."/>
            <person name="Sierra R."/>
            <person name="Euteneuer U."/>
            <person name="Pillet L."/>
            <person name="Moustafa A."/>
            <person name="Platzer M."/>
            <person name="Groth M."/>
            <person name="Szafranski K."/>
            <person name="Schliwa M."/>
        </authorList>
    </citation>
    <scope>NUCLEOTIDE SEQUENCE [LARGE SCALE GENOMIC DNA]</scope>
</reference>
<feature type="transmembrane region" description="Helical" evidence="1">
    <location>
        <begin position="155"/>
        <end position="171"/>
    </location>
</feature>
<evidence type="ECO:0000256" key="1">
    <source>
        <dbReference type="SAM" id="Phobius"/>
    </source>
</evidence>
<keyword evidence="1" id="KW-0812">Transmembrane</keyword>
<feature type="transmembrane region" description="Helical" evidence="1">
    <location>
        <begin position="77"/>
        <end position="105"/>
    </location>
</feature>
<organism evidence="2 3">
    <name type="scientific">Reticulomyxa filosa</name>
    <dbReference type="NCBI Taxonomy" id="46433"/>
    <lineage>
        <taxon>Eukaryota</taxon>
        <taxon>Sar</taxon>
        <taxon>Rhizaria</taxon>
        <taxon>Retaria</taxon>
        <taxon>Foraminifera</taxon>
        <taxon>Monothalamids</taxon>
        <taxon>Reticulomyxidae</taxon>
        <taxon>Reticulomyxa</taxon>
    </lineage>
</organism>
<feature type="transmembrane region" description="Helical" evidence="1">
    <location>
        <begin position="20"/>
        <end position="35"/>
    </location>
</feature>
<dbReference type="Proteomes" id="UP000023152">
    <property type="component" value="Unassembled WGS sequence"/>
</dbReference>
<dbReference type="AlphaFoldDB" id="X6NB62"/>
<gene>
    <name evidence="2" type="ORF">RFI_14638</name>
</gene>
<keyword evidence="3" id="KW-1185">Reference proteome</keyword>
<keyword evidence="1" id="KW-1133">Transmembrane helix</keyword>
<evidence type="ECO:0000313" key="2">
    <source>
        <dbReference type="EMBL" id="ETO22557.1"/>
    </source>
</evidence>
<evidence type="ECO:0000313" key="3">
    <source>
        <dbReference type="Proteomes" id="UP000023152"/>
    </source>
</evidence>
<name>X6NB62_RETFI</name>
<feature type="transmembrane region" description="Helical" evidence="1">
    <location>
        <begin position="47"/>
        <end position="65"/>
    </location>
</feature>
<protein>
    <submittedName>
        <fullName evidence="2">Uncharacterized protein</fullName>
    </submittedName>
</protein>
<dbReference type="EMBL" id="ASPP01010636">
    <property type="protein sequence ID" value="ETO22557.1"/>
    <property type="molecule type" value="Genomic_DNA"/>
</dbReference>
<sequence length="267" mass="31384">MEAKDDKETQETKSSMKRSLIWICFAGIISLWQRFQQTLSPCARWTNRFLLFHVLLSMLGLYKYLGLSMDSILLHHQIWRILTCVLADTSVLYALLSSVIFCDLINRLETHVGTMECLYLISLHLIIHLGLVILFVVSLWWYYPIAKLIPNEWSVGLYPLIIGLLTIEAHLSQIPYQIFPWFFIAHHKLYLGFLYHPFVYALFYSVFLRFDVTVWSSIVAAFLVLKLTPSKQTLLQWEHSKHLACFLRESHFVHLEESWLHSTNTVY</sequence>
<feature type="transmembrane region" description="Helical" evidence="1">
    <location>
        <begin position="117"/>
        <end position="143"/>
    </location>
</feature>
<comment type="caution">
    <text evidence="2">The sequence shown here is derived from an EMBL/GenBank/DDBJ whole genome shotgun (WGS) entry which is preliminary data.</text>
</comment>
<accession>X6NB62</accession>